<keyword evidence="1" id="KW-0732">Signal</keyword>
<keyword evidence="3" id="KW-1185">Reference proteome</keyword>
<sequence>MVRLIAIGFFFLAGLLTANACTYCQCEFSDGSHCCVYSDSSVGNLDCTTVCSSAHRADGTTNSDGTAGTACNAGGSYKCASVFEAQDRTACYTE</sequence>
<name>A0A1L9SDJ9_9EURO</name>
<protein>
    <submittedName>
        <fullName evidence="2">Uncharacterized protein</fullName>
    </submittedName>
</protein>
<feature type="signal peptide" evidence="1">
    <location>
        <begin position="1"/>
        <end position="20"/>
    </location>
</feature>
<dbReference type="AlphaFoldDB" id="A0A1L9SDJ9"/>
<dbReference type="OrthoDB" id="2818448at2759"/>
<accession>A0A1L9SDJ9</accession>
<reference evidence="3" key="1">
    <citation type="journal article" date="2017" name="Genome Biol.">
        <title>Comparative genomics reveals high biological diversity and specific adaptations in the industrially and medically important fungal genus Aspergillus.</title>
        <authorList>
            <person name="de Vries R.P."/>
            <person name="Riley R."/>
            <person name="Wiebenga A."/>
            <person name="Aguilar-Osorio G."/>
            <person name="Amillis S."/>
            <person name="Uchima C.A."/>
            <person name="Anderluh G."/>
            <person name="Asadollahi M."/>
            <person name="Askin M."/>
            <person name="Barry K."/>
            <person name="Battaglia E."/>
            <person name="Bayram O."/>
            <person name="Benocci T."/>
            <person name="Braus-Stromeyer S.A."/>
            <person name="Caldana C."/>
            <person name="Canovas D."/>
            <person name="Cerqueira G.C."/>
            <person name="Chen F."/>
            <person name="Chen W."/>
            <person name="Choi C."/>
            <person name="Clum A."/>
            <person name="Dos Santos R.A."/>
            <person name="Damasio A.R."/>
            <person name="Diallinas G."/>
            <person name="Emri T."/>
            <person name="Fekete E."/>
            <person name="Flipphi M."/>
            <person name="Freyberg S."/>
            <person name="Gallo A."/>
            <person name="Gournas C."/>
            <person name="Habgood R."/>
            <person name="Hainaut M."/>
            <person name="Harispe M.L."/>
            <person name="Henrissat B."/>
            <person name="Hilden K.S."/>
            <person name="Hope R."/>
            <person name="Hossain A."/>
            <person name="Karabika E."/>
            <person name="Karaffa L."/>
            <person name="Karanyi Z."/>
            <person name="Krasevec N."/>
            <person name="Kuo A."/>
            <person name="Kusch H."/>
            <person name="LaButti K."/>
            <person name="Lagendijk E.L."/>
            <person name="Lapidus A."/>
            <person name="Levasseur A."/>
            <person name="Lindquist E."/>
            <person name="Lipzen A."/>
            <person name="Logrieco A.F."/>
            <person name="MacCabe A."/>
            <person name="Maekelae M.R."/>
            <person name="Malavazi I."/>
            <person name="Melin P."/>
            <person name="Meyer V."/>
            <person name="Mielnichuk N."/>
            <person name="Miskei M."/>
            <person name="Molnar A.P."/>
            <person name="Mule G."/>
            <person name="Ngan C.Y."/>
            <person name="Orejas M."/>
            <person name="Orosz E."/>
            <person name="Ouedraogo J.P."/>
            <person name="Overkamp K.M."/>
            <person name="Park H.-S."/>
            <person name="Perrone G."/>
            <person name="Piumi F."/>
            <person name="Punt P.J."/>
            <person name="Ram A.F."/>
            <person name="Ramon A."/>
            <person name="Rauscher S."/>
            <person name="Record E."/>
            <person name="Riano-Pachon D.M."/>
            <person name="Robert V."/>
            <person name="Roehrig J."/>
            <person name="Ruller R."/>
            <person name="Salamov A."/>
            <person name="Salih N.S."/>
            <person name="Samson R.A."/>
            <person name="Sandor E."/>
            <person name="Sanguinetti M."/>
            <person name="Schuetze T."/>
            <person name="Sepcic K."/>
            <person name="Shelest E."/>
            <person name="Sherlock G."/>
            <person name="Sophianopoulou V."/>
            <person name="Squina F.M."/>
            <person name="Sun H."/>
            <person name="Susca A."/>
            <person name="Todd R.B."/>
            <person name="Tsang A."/>
            <person name="Unkles S.E."/>
            <person name="van de Wiele N."/>
            <person name="van Rossen-Uffink D."/>
            <person name="Oliveira J.V."/>
            <person name="Vesth T.C."/>
            <person name="Visser J."/>
            <person name="Yu J.-H."/>
            <person name="Zhou M."/>
            <person name="Andersen M.R."/>
            <person name="Archer D.B."/>
            <person name="Baker S.E."/>
            <person name="Benoit I."/>
            <person name="Brakhage A.A."/>
            <person name="Braus G.H."/>
            <person name="Fischer R."/>
            <person name="Frisvad J.C."/>
            <person name="Goldman G.H."/>
            <person name="Houbraken J."/>
            <person name="Oakley B."/>
            <person name="Pocsi I."/>
            <person name="Scazzocchio C."/>
            <person name="Seiboth B."/>
            <person name="vanKuyk P.A."/>
            <person name="Wortman J."/>
            <person name="Dyer P.S."/>
            <person name="Grigoriev I.V."/>
        </authorList>
    </citation>
    <scope>NUCLEOTIDE SEQUENCE [LARGE SCALE GENOMIC DNA]</scope>
    <source>
        <strain evidence="3">CBS 506.65</strain>
    </source>
</reference>
<proteinExistence type="predicted"/>
<feature type="chain" id="PRO_5009887533" evidence="1">
    <location>
        <begin position="21"/>
        <end position="94"/>
    </location>
</feature>
<organism evidence="2 3">
    <name type="scientific">Penicilliopsis zonata CBS 506.65</name>
    <dbReference type="NCBI Taxonomy" id="1073090"/>
    <lineage>
        <taxon>Eukaryota</taxon>
        <taxon>Fungi</taxon>
        <taxon>Dikarya</taxon>
        <taxon>Ascomycota</taxon>
        <taxon>Pezizomycotina</taxon>
        <taxon>Eurotiomycetes</taxon>
        <taxon>Eurotiomycetidae</taxon>
        <taxon>Eurotiales</taxon>
        <taxon>Aspergillaceae</taxon>
        <taxon>Penicilliopsis</taxon>
    </lineage>
</organism>
<evidence type="ECO:0000256" key="1">
    <source>
        <dbReference type="SAM" id="SignalP"/>
    </source>
</evidence>
<evidence type="ECO:0000313" key="2">
    <source>
        <dbReference type="EMBL" id="OJJ45183.1"/>
    </source>
</evidence>
<evidence type="ECO:0000313" key="3">
    <source>
        <dbReference type="Proteomes" id="UP000184188"/>
    </source>
</evidence>
<dbReference type="RefSeq" id="XP_022579693.1">
    <property type="nucleotide sequence ID" value="XM_022729579.1"/>
</dbReference>
<dbReference type="EMBL" id="KV878345">
    <property type="protein sequence ID" value="OJJ45183.1"/>
    <property type="molecule type" value="Genomic_DNA"/>
</dbReference>
<dbReference type="Proteomes" id="UP000184188">
    <property type="component" value="Unassembled WGS sequence"/>
</dbReference>
<gene>
    <name evidence="2" type="ORF">ASPZODRAFT_69457</name>
</gene>
<dbReference type="GeneID" id="34616043"/>
<dbReference type="VEuPathDB" id="FungiDB:ASPZODRAFT_69457"/>